<feature type="binding site" evidence="8">
    <location>
        <position position="48"/>
    </location>
    <ligand>
        <name>ATP</name>
        <dbReference type="ChEBI" id="CHEBI:30616"/>
    </ligand>
</feature>
<keyword evidence="5 8" id="KW-0547">Nucleotide-binding</keyword>
<dbReference type="Gene3D" id="1.20.1270.420">
    <property type="match status" value="1"/>
</dbReference>
<dbReference type="PROSITE" id="PS50011">
    <property type="entry name" value="PROTEIN_KINASE_DOM"/>
    <property type="match status" value="1"/>
</dbReference>
<dbReference type="Gene3D" id="1.10.510.10">
    <property type="entry name" value="Transferase(Phosphotransferase) domain 1"/>
    <property type="match status" value="1"/>
</dbReference>
<evidence type="ECO:0000256" key="5">
    <source>
        <dbReference type="ARBA" id="ARBA00022741"/>
    </source>
</evidence>
<accession>A0ABD0LUS0</accession>
<evidence type="ECO:0000313" key="11">
    <source>
        <dbReference type="Proteomes" id="UP001519460"/>
    </source>
</evidence>
<gene>
    <name evidence="10" type="ORF">BaRGS_00005260</name>
</gene>
<feature type="domain" description="Protein kinase" evidence="9">
    <location>
        <begin position="19"/>
        <end position="305"/>
    </location>
</feature>
<keyword evidence="7 8" id="KW-0067">ATP-binding</keyword>
<evidence type="ECO:0000313" key="10">
    <source>
        <dbReference type="EMBL" id="KAK7503339.1"/>
    </source>
</evidence>
<evidence type="ECO:0000256" key="1">
    <source>
        <dbReference type="ARBA" id="ARBA00004496"/>
    </source>
</evidence>
<keyword evidence="11" id="KW-1185">Reference proteome</keyword>
<dbReference type="PANTHER" id="PTHR22969:SF15">
    <property type="entry name" value="FI05319P"/>
    <property type="match status" value="1"/>
</dbReference>
<evidence type="ECO:0000256" key="2">
    <source>
        <dbReference type="ARBA" id="ARBA00022490"/>
    </source>
</evidence>
<protein>
    <recommendedName>
        <fullName evidence="9">Protein kinase domain-containing protein</fullName>
    </recommendedName>
</protein>
<reference evidence="10 11" key="1">
    <citation type="journal article" date="2023" name="Sci. Data">
        <title>Genome assembly of the Korean intertidal mud-creeper Batillaria attramentaria.</title>
        <authorList>
            <person name="Patra A.K."/>
            <person name="Ho P.T."/>
            <person name="Jun S."/>
            <person name="Lee S.J."/>
            <person name="Kim Y."/>
            <person name="Won Y.J."/>
        </authorList>
    </citation>
    <scope>NUCLEOTIDE SEQUENCE [LARGE SCALE GENOMIC DNA]</scope>
    <source>
        <strain evidence="10">Wonlab-2016</strain>
    </source>
</reference>
<dbReference type="EMBL" id="JACVVK020000020">
    <property type="protein sequence ID" value="KAK7503339.1"/>
    <property type="molecule type" value="Genomic_DNA"/>
</dbReference>
<comment type="caution">
    <text evidence="10">The sequence shown here is derived from an EMBL/GenBank/DDBJ whole genome shotgun (WGS) entry which is preliminary data.</text>
</comment>
<dbReference type="GO" id="GO:0004674">
    <property type="term" value="F:protein serine/threonine kinase activity"/>
    <property type="evidence" value="ECO:0007669"/>
    <property type="project" value="UniProtKB-KW"/>
</dbReference>
<sequence>MSTYPVLKGILQSSQNYTWNTADSLGRGATAVVYLGREKGSGHVVAVKVFHEHLRIGQGGEDLRELELLRRLSHENIISLHSIEQEYCEGGSLYHMLDQPQYQYGLPEDQFLLVLYHVSAGMQYLRRAGVIHRDIKPGNIMRFLTDDGNSIYKLTDFGAARDLSDEENFTSLYGTEEYLHPGIYERAVLRLPSEQLFDAKVDLWSLGVTFYHVATGQLPFQPYGGRSNKETMYRIISRKESGVISGQQHFEGGPIHWGRELPATCLLSSGLRLVITPLLAGLMEPDPARMLTYEAFFNSIQQLQLKTELSIFHYISATMLTLYIEPGCTLSGLQDCVASMTDLPASQQLLLIGGHPLEEVVDPMTPIAAFPTHIKISTIYLYPREMTVSEAPRLKQPEIPPFPEFLNIIDVDKDARLALNCLARGHLIKHHTVLTNQQQQCLVEGQLCLRMYIDARLKVAGEALQQMQQQVAESKKRFDMFYSCVQSVQLLLHSLRGHSDFYFQEILQDETLRKVHTKAEERAEEIQRYRRGLQEKLDEARPHASQWGDLCCKQSCNIQNRFRRDKTVKNQMTAHDENIHRFERQKLQEHCMRMLSILTGHCVPARDRLHTQAFSFVGMLVKALSRVIKVERNNESVLNCQQLLSTRLDKIEVKCHEEVKRLQQEMQRQERSSDSGYCTTLEDDAYQMLSCGSLSRNLKEEAK</sequence>
<evidence type="ECO:0000256" key="8">
    <source>
        <dbReference type="PROSITE-ProRule" id="PRU10141"/>
    </source>
</evidence>
<evidence type="ECO:0000256" key="3">
    <source>
        <dbReference type="ARBA" id="ARBA00022527"/>
    </source>
</evidence>
<dbReference type="FunFam" id="1.10.510.10:FF:000100">
    <property type="entry name" value="inhibitor of nuclear factor kappa-B kinase subunit epsilon"/>
    <property type="match status" value="1"/>
</dbReference>
<dbReference type="InterPro" id="IPR011009">
    <property type="entry name" value="Kinase-like_dom_sf"/>
</dbReference>
<organism evidence="10 11">
    <name type="scientific">Batillaria attramentaria</name>
    <dbReference type="NCBI Taxonomy" id="370345"/>
    <lineage>
        <taxon>Eukaryota</taxon>
        <taxon>Metazoa</taxon>
        <taxon>Spiralia</taxon>
        <taxon>Lophotrochozoa</taxon>
        <taxon>Mollusca</taxon>
        <taxon>Gastropoda</taxon>
        <taxon>Caenogastropoda</taxon>
        <taxon>Sorbeoconcha</taxon>
        <taxon>Cerithioidea</taxon>
        <taxon>Batillariidae</taxon>
        <taxon>Batillaria</taxon>
    </lineage>
</organism>
<dbReference type="Gene3D" id="3.30.200.20">
    <property type="entry name" value="Phosphorylase Kinase, domain 1"/>
    <property type="match status" value="1"/>
</dbReference>
<dbReference type="PROSITE" id="PS00107">
    <property type="entry name" value="PROTEIN_KINASE_ATP"/>
    <property type="match status" value="1"/>
</dbReference>
<dbReference type="SUPFAM" id="SSF56112">
    <property type="entry name" value="Protein kinase-like (PK-like)"/>
    <property type="match status" value="1"/>
</dbReference>
<evidence type="ECO:0000259" key="9">
    <source>
        <dbReference type="PROSITE" id="PS50011"/>
    </source>
</evidence>
<dbReference type="GO" id="GO:0005524">
    <property type="term" value="F:ATP binding"/>
    <property type="evidence" value="ECO:0007669"/>
    <property type="project" value="UniProtKB-UniRule"/>
</dbReference>
<keyword evidence="2" id="KW-0963">Cytoplasm</keyword>
<dbReference type="SMART" id="SM00220">
    <property type="entry name" value="S_TKc"/>
    <property type="match status" value="1"/>
</dbReference>
<dbReference type="InterPro" id="IPR000719">
    <property type="entry name" value="Prot_kinase_dom"/>
</dbReference>
<keyword evidence="6" id="KW-0418">Kinase</keyword>
<evidence type="ECO:0000256" key="6">
    <source>
        <dbReference type="ARBA" id="ARBA00022777"/>
    </source>
</evidence>
<comment type="subcellular location">
    <subcellularLocation>
        <location evidence="1">Cytoplasm</location>
    </subcellularLocation>
</comment>
<keyword evidence="4" id="KW-0808">Transferase</keyword>
<keyword evidence="3" id="KW-0723">Serine/threonine-protein kinase</keyword>
<dbReference type="InterPro" id="IPR017441">
    <property type="entry name" value="Protein_kinase_ATP_BS"/>
</dbReference>
<dbReference type="PANTHER" id="PTHR22969">
    <property type="entry name" value="IKB KINASE"/>
    <property type="match status" value="1"/>
</dbReference>
<dbReference type="Proteomes" id="UP001519460">
    <property type="component" value="Unassembled WGS sequence"/>
</dbReference>
<name>A0ABD0LUS0_9CAEN</name>
<evidence type="ECO:0000256" key="7">
    <source>
        <dbReference type="ARBA" id="ARBA00022840"/>
    </source>
</evidence>
<dbReference type="InterPro" id="IPR051180">
    <property type="entry name" value="IKK"/>
</dbReference>
<evidence type="ECO:0000256" key="4">
    <source>
        <dbReference type="ARBA" id="ARBA00022679"/>
    </source>
</evidence>
<dbReference type="GO" id="GO:0005737">
    <property type="term" value="C:cytoplasm"/>
    <property type="evidence" value="ECO:0007669"/>
    <property type="project" value="UniProtKB-SubCell"/>
</dbReference>
<dbReference type="AlphaFoldDB" id="A0ABD0LUS0"/>
<dbReference type="Gene3D" id="3.10.20.90">
    <property type="entry name" value="Phosphatidylinositol 3-kinase Catalytic Subunit, Chain A, domain 1"/>
    <property type="match status" value="1"/>
</dbReference>
<proteinExistence type="predicted"/>
<dbReference type="Pfam" id="PF00069">
    <property type="entry name" value="Pkinase"/>
    <property type="match status" value="1"/>
</dbReference>